<name>A0ABW0I7B9_9BACT</name>
<feature type="signal peptide" evidence="2">
    <location>
        <begin position="1"/>
        <end position="19"/>
    </location>
</feature>
<keyword evidence="2" id="KW-0732">Signal</keyword>
<dbReference type="Proteomes" id="UP001596106">
    <property type="component" value="Unassembled WGS sequence"/>
</dbReference>
<dbReference type="InterPro" id="IPR051236">
    <property type="entry name" value="HAT_RTT109-like"/>
</dbReference>
<organism evidence="3 4">
    <name type="scientific">Larkinella bovis</name>
    <dbReference type="NCBI Taxonomy" id="683041"/>
    <lineage>
        <taxon>Bacteria</taxon>
        <taxon>Pseudomonadati</taxon>
        <taxon>Bacteroidota</taxon>
        <taxon>Cytophagia</taxon>
        <taxon>Cytophagales</taxon>
        <taxon>Spirosomataceae</taxon>
        <taxon>Larkinella</taxon>
    </lineage>
</organism>
<dbReference type="InterPro" id="IPR039559">
    <property type="entry name" value="AIM6_PI-PLC-like_dom"/>
</dbReference>
<reference evidence="4" key="1">
    <citation type="journal article" date="2019" name="Int. J. Syst. Evol. Microbiol.">
        <title>The Global Catalogue of Microorganisms (GCM) 10K type strain sequencing project: providing services to taxonomists for standard genome sequencing and annotation.</title>
        <authorList>
            <consortium name="The Broad Institute Genomics Platform"/>
            <consortium name="The Broad Institute Genome Sequencing Center for Infectious Disease"/>
            <person name="Wu L."/>
            <person name="Ma J."/>
        </authorList>
    </citation>
    <scope>NUCLEOTIDE SEQUENCE [LARGE SCALE GENOMIC DNA]</scope>
    <source>
        <strain evidence="4">CCUG 55250</strain>
    </source>
</reference>
<dbReference type="PANTHER" id="PTHR31571:SF1">
    <property type="entry name" value="ALTERED INHERITANCE OF MITOCHONDRIA PROTEIN 6"/>
    <property type="match status" value="1"/>
</dbReference>
<dbReference type="PANTHER" id="PTHR31571">
    <property type="entry name" value="ALTERED INHERITANCE OF MITOCHONDRIA PROTEIN 6"/>
    <property type="match status" value="1"/>
</dbReference>
<dbReference type="SUPFAM" id="SSF51695">
    <property type="entry name" value="PLC-like phosphodiesterases"/>
    <property type="match status" value="1"/>
</dbReference>
<evidence type="ECO:0000313" key="4">
    <source>
        <dbReference type="Proteomes" id="UP001596106"/>
    </source>
</evidence>
<evidence type="ECO:0000313" key="3">
    <source>
        <dbReference type="EMBL" id="MFC5408724.1"/>
    </source>
</evidence>
<keyword evidence="4" id="KW-1185">Reference proteome</keyword>
<sequence length="257" mass="29419">MIRFALICLTICFSLQSIAQQIHSHNDYEKPEPLTAAIRNRAGSIEADVYLVDGKLMVAHEKSQIKPGRTLDSLYLKPIATLFAQNKSRYSAGGSVTNERKYTFQLLIDMKDNGVEAIRELEKAVAPYRTCFDRTMNPMAIQLVISGNRPPIPNWVDYPAYLLFDGRPSELYDDETIKHVALISDSFQNYSRWNGEGELPERDRETLKRFIKRAHHDNKPIRFWGAPDNPNAWKQLGKIGVDFINTDQVEECAKMLK</sequence>
<accession>A0ABW0I7B9</accession>
<evidence type="ECO:0000256" key="2">
    <source>
        <dbReference type="SAM" id="SignalP"/>
    </source>
</evidence>
<dbReference type="InterPro" id="IPR017946">
    <property type="entry name" value="PLC-like_Pdiesterase_TIM-brl"/>
</dbReference>
<dbReference type="CDD" id="cd08577">
    <property type="entry name" value="PI-PLCc_GDPD_SF_unchar3"/>
    <property type="match status" value="1"/>
</dbReference>
<dbReference type="Gene3D" id="3.20.20.190">
    <property type="entry name" value="Phosphatidylinositol (PI) phosphodiesterase"/>
    <property type="match status" value="1"/>
</dbReference>
<comment type="caution">
    <text evidence="3">The sequence shown here is derived from an EMBL/GenBank/DDBJ whole genome shotgun (WGS) entry which is preliminary data.</text>
</comment>
<dbReference type="RefSeq" id="WP_379841876.1">
    <property type="nucleotide sequence ID" value="NZ_JBHSMA010000001.1"/>
</dbReference>
<feature type="chain" id="PRO_5047540009" description="Altered inheritance of mitochondria protein 6" evidence="2">
    <location>
        <begin position="20"/>
        <end position="257"/>
    </location>
</feature>
<evidence type="ECO:0000256" key="1">
    <source>
        <dbReference type="ARBA" id="ARBA00014286"/>
    </source>
</evidence>
<protein>
    <recommendedName>
        <fullName evidence="1">Altered inheritance of mitochondria protein 6</fullName>
    </recommendedName>
</protein>
<gene>
    <name evidence="3" type="ORF">ACFPMF_05365</name>
</gene>
<dbReference type="Pfam" id="PF13653">
    <property type="entry name" value="GDPD_2"/>
    <property type="match status" value="1"/>
</dbReference>
<proteinExistence type="predicted"/>
<dbReference type="EMBL" id="JBHSMA010000001">
    <property type="protein sequence ID" value="MFC5408724.1"/>
    <property type="molecule type" value="Genomic_DNA"/>
</dbReference>